<gene>
    <name evidence="3" type="ORF">AB4875_00825</name>
</gene>
<protein>
    <submittedName>
        <fullName evidence="3">Sensor histidine kinase</fullName>
        <ecNumber evidence="3">2.7.13.3</ecNumber>
    </submittedName>
</protein>
<dbReference type="EC" id="2.7.13.3" evidence="3"/>
<proteinExistence type="predicted"/>
<accession>A0ABV3TS99</accession>
<reference evidence="3 4" key="1">
    <citation type="journal article" date="2011" name="Int. J. Syst. Evol. Microbiol.">
        <title>Zhongshania antarctica gen. nov., sp. nov. and Zhongshania guokunii sp. nov., gammaproteobacteria respectively isolated from coastal attached (fast) ice and surface seawater of the Antarctic.</title>
        <authorList>
            <person name="Li H.J."/>
            <person name="Zhang X.Y."/>
            <person name="Chen C.X."/>
            <person name="Zhang Y.J."/>
            <person name="Gao Z.M."/>
            <person name="Yu Y."/>
            <person name="Chen X.L."/>
            <person name="Chen B."/>
            <person name="Zhang Y.Z."/>
        </authorList>
    </citation>
    <scope>NUCLEOTIDE SEQUENCE [LARGE SCALE GENOMIC DNA]</scope>
    <source>
        <strain evidence="3 4">R06B22</strain>
    </source>
</reference>
<organism evidence="3 4">
    <name type="scientific">Zhongshania arctica</name>
    <dbReference type="NCBI Taxonomy" id="3238302"/>
    <lineage>
        <taxon>Bacteria</taxon>
        <taxon>Pseudomonadati</taxon>
        <taxon>Pseudomonadota</taxon>
        <taxon>Gammaproteobacteria</taxon>
        <taxon>Cellvibrionales</taxon>
        <taxon>Spongiibacteraceae</taxon>
        <taxon>Zhongshania</taxon>
    </lineage>
</organism>
<dbReference type="PANTHER" id="PTHR34220">
    <property type="entry name" value="SENSOR HISTIDINE KINASE YPDA"/>
    <property type="match status" value="1"/>
</dbReference>
<dbReference type="PANTHER" id="PTHR34220:SF7">
    <property type="entry name" value="SENSOR HISTIDINE KINASE YPDA"/>
    <property type="match status" value="1"/>
</dbReference>
<keyword evidence="4" id="KW-1185">Reference proteome</keyword>
<feature type="transmembrane region" description="Helical" evidence="1">
    <location>
        <begin position="63"/>
        <end position="84"/>
    </location>
</feature>
<keyword evidence="3" id="KW-0418">Kinase</keyword>
<sequence>MSRWQSKAQLNSQRTTREQQQEPQLSFIGNLSSPYALLLMVLLASLLAIMFTLLKSGLQNFDWVLLGMSGMFTIWCVLGAAAILQSLKSVFTNMSAAVAAGISFMVCLAWVACVTVLGQWFANGGLRDNVWLLDGWALADTLVVASVLLGVGMRYAYLSLQYRLREQSSLYARLEALHARIRPHFLFNTLNSISSLISAAPEKAEQAVEDLAALFRANLQSGMSVVRWADERDLCERYLRIERARLADRLQVDWQDTGIDDDVAVPSLLLQPLIENAIAHGIQLLQAGGVVTIRAVASDGMINIEIQNPVLVSSDLGVGNGMASDNVRLRLQTLFGDEASFKCQLSEGYYRVNLVFPIKKFSPGHSL</sequence>
<dbReference type="RefSeq" id="WP_368374132.1">
    <property type="nucleotide sequence ID" value="NZ_JBFRYB010000001.1"/>
</dbReference>
<dbReference type="InterPro" id="IPR010559">
    <property type="entry name" value="Sig_transdc_His_kin_internal"/>
</dbReference>
<keyword evidence="1" id="KW-0812">Transmembrane</keyword>
<dbReference type="SUPFAM" id="SSF55874">
    <property type="entry name" value="ATPase domain of HSP90 chaperone/DNA topoisomerase II/histidine kinase"/>
    <property type="match status" value="1"/>
</dbReference>
<evidence type="ECO:0000259" key="2">
    <source>
        <dbReference type="Pfam" id="PF06580"/>
    </source>
</evidence>
<keyword evidence="3" id="KW-0808">Transferase</keyword>
<feature type="transmembrane region" description="Helical" evidence="1">
    <location>
        <begin position="96"/>
        <end position="121"/>
    </location>
</feature>
<name>A0ABV3TS99_9GAMM</name>
<dbReference type="InterPro" id="IPR036890">
    <property type="entry name" value="HATPase_C_sf"/>
</dbReference>
<keyword evidence="1" id="KW-1133">Transmembrane helix</keyword>
<feature type="transmembrane region" description="Helical" evidence="1">
    <location>
        <begin position="35"/>
        <end position="57"/>
    </location>
</feature>
<evidence type="ECO:0000256" key="1">
    <source>
        <dbReference type="SAM" id="Phobius"/>
    </source>
</evidence>
<keyword evidence="1" id="KW-0472">Membrane</keyword>
<comment type="caution">
    <text evidence="3">The sequence shown here is derived from an EMBL/GenBank/DDBJ whole genome shotgun (WGS) entry which is preliminary data.</text>
</comment>
<dbReference type="Pfam" id="PF06580">
    <property type="entry name" value="His_kinase"/>
    <property type="match status" value="1"/>
</dbReference>
<dbReference type="Gene3D" id="3.30.565.10">
    <property type="entry name" value="Histidine kinase-like ATPase, C-terminal domain"/>
    <property type="match status" value="1"/>
</dbReference>
<evidence type="ECO:0000313" key="4">
    <source>
        <dbReference type="Proteomes" id="UP001557484"/>
    </source>
</evidence>
<evidence type="ECO:0000313" key="3">
    <source>
        <dbReference type="EMBL" id="MEX1664004.1"/>
    </source>
</evidence>
<feature type="domain" description="Signal transduction histidine kinase internal region" evidence="2">
    <location>
        <begin position="172"/>
        <end position="250"/>
    </location>
</feature>
<dbReference type="Proteomes" id="UP001557484">
    <property type="component" value="Unassembled WGS sequence"/>
</dbReference>
<dbReference type="EMBL" id="JBFRYB010000001">
    <property type="protein sequence ID" value="MEX1664004.1"/>
    <property type="molecule type" value="Genomic_DNA"/>
</dbReference>
<feature type="transmembrane region" description="Helical" evidence="1">
    <location>
        <begin position="136"/>
        <end position="157"/>
    </location>
</feature>
<dbReference type="GO" id="GO:0004673">
    <property type="term" value="F:protein histidine kinase activity"/>
    <property type="evidence" value="ECO:0007669"/>
    <property type="project" value="UniProtKB-EC"/>
</dbReference>
<dbReference type="InterPro" id="IPR050640">
    <property type="entry name" value="Bact_2-comp_sensor_kinase"/>
</dbReference>